<feature type="repeat" description="RCC1" evidence="2">
    <location>
        <begin position="79"/>
        <end position="114"/>
    </location>
</feature>
<reference evidence="4" key="1">
    <citation type="journal article" date="2013" name="Nature">
        <title>Pan genome of the phytoplankton Emiliania underpins its global distribution.</title>
        <authorList>
            <person name="Read B.A."/>
            <person name="Kegel J."/>
            <person name="Klute M.J."/>
            <person name="Kuo A."/>
            <person name="Lefebvre S.C."/>
            <person name="Maumus F."/>
            <person name="Mayer C."/>
            <person name="Miller J."/>
            <person name="Monier A."/>
            <person name="Salamov A."/>
            <person name="Young J."/>
            <person name="Aguilar M."/>
            <person name="Claverie J.M."/>
            <person name="Frickenhaus S."/>
            <person name="Gonzalez K."/>
            <person name="Herman E.K."/>
            <person name="Lin Y.C."/>
            <person name="Napier J."/>
            <person name="Ogata H."/>
            <person name="Sarno A.F."/>
            <person name="Shmutz J."/>
            <person name="Schroeder D."/>
            <person name="de Vargas C."/>
            <person name="Verret F."/>
            <person name="von Dassow P."/>
            <person name="Valentin K."/>
            <person name="Van de Peer Y."/>
            <person name="Wheeler G."/>
            <person name="Dacks J.B."/>
            <person name="Delwiche C.F."/>
            <person name="Dyhrman S.T."/>
            <person name="Glockner G."/>
            <person name="John U."/>
            <person name="Richards T."/>
            <person name="Worden A.Z."/>
            <person name="Zhang X."/>
            <person name="Grigoriev I.V."/>
            <person name="Allen A.E."/>
            <person name="Bidle K."/>
            <person name="Borodovsky M."/>
            <person name="Bowler C."/>
            <person name="Brownlee C."/>
            <person name="Cock J.M."/>
            <person name="Elias M."/>
            <person name="Gladyshev V.N."/>
            <person name="Groth M."/>
            <person name="Guda C."/>
            <person name="Hadaegh A."/>
            <person name="Iglesias-Rodriguez M.D."/>
            <person name="Jenkins J."/>
            <person name="Jones B.M."/>
            <person name="Lawson T."/>
            <person name="Leese F."/>
            <person name="Lindquist E."/>
            <person name="Lobanov A."/>
            <person name="Lomsadze A."/>
            <person name="Malik S.B."/>
            <person name="Marsh M.E."/>
            <person name="Mackinder L."/>
            <person name="Mock T."/>
            <person name="Mueller-Roeber B."/>
            <person name="Pagarete A."/>
            <person name="Parker M."/>
            <person name="Probert I."/>
            <person name="Quesneville H."/>
            <person name="Raines C."/>
            <person name="Rensing S.A."/>
            <person name="Riano-Pachon D.M."/>
            <person name="Richier S."/>
            <person name="Rokitta S."/>
            <person name="Shiraiwa Y."/>
            <person name="Soanes D.M."/>
            <person name="van der Giezen M."/>
            <person name="Wahlund T.M."/>
            <person name="Williams B."/>
            <person name="Wilson W."/>
            <person name="Wolfe G."/>
            <person name="Wurch L.L."/>
        </authorList>
    </citation>
    <scope>NUCLEOTIDE SEQUENCE</scope>
</reference>
<feature type="repeat" description="RCC1" evidence="2">
    <location>
        <begin position="39"/>
        <end position="78"/>
    </location>
</feature>
<dbReference type="InterPro" id="IPR009091">
    <property type="entry name" value="RCC1/BLIP-II"/>
</dbReference>
<dbReference type="PROSITE" id="PS50012">
    <property type="entry name" value="RCC1_3"/>
    <property type="match status" value="2"/>
</dbReference>
<dbReference type="Pfam" id="PF13540">
    <property type="entry name" value="RCC1_2"/>
    <property type="match status" value="1"/>
</dbReference>
<protein>
    <submittedName>
        <fullName evidence="3">Uncharacterized protein</fullName>
    </submittedName>
</protein>
<dbReference type="HOGENOM" id="CLU_2127640_0_0_1"/>
<dbReference type="PaxDb" id="2903-EOD31688"/>
<reference evidence="3" key="2">
    <citation type="submission" date="2024-10" db="UniProtKB">
        <authorList>
            <consortium name="EnsemblProtists"/>
        </authorList>
    </citation>
    <scope>IDENTIFICATION</scope>
</reference>
<name>A0A0D3K7F3_EMIH1</name>
<dbReference type="EnsemblProtists" id="EOD31688">
    <property type="protein sequence ID" value="EOD31688"/>
    <property type="gene ID" value="EMIHUDRAFT_364812"/>
</dbReference>
<dbReference type="SUPFAM" id="SSF50985">
    <property type="entry name" value="RCC1/BLIP-II"/>
    <property type="match status" value="1"/>
</dbReference>
<evidence type="ECO:0000313" key="3">
    <source>
        <dbReference type="EnsemblProtists" id="EOD31688"/>
    </source>
</evidence>
<dbReference type="STRING" id="2903.R1D8A8"/>
<proteinExistence type="predicted"/>
<dbReference type="Gene3D" id="2.130.10.30">
    <property type="entry name" value="Regulator of chromosome condensation 1/beta-lactamase-inhibitor protein II"/>
    <property type="match status" value="1"/>
</dbReference>
<evidence type="ECO:0000256" key="2">
    <source>
        <dbReference type="PROSITE-ProRule" id="PRU00235"/>
    </source>
</evidence>
<dbReference type="InterPro" id="IPR000408">
    <property type="entry name" value="Reg_chr_condens"/>
</dbReference>
<dbReference type="KEGG" id="ehx:EMIHUDRAFT_364812"/>
<dbReference type="GeneID" id="17276984"/>
<dbReference type="eggNOG" id="KOG1426">
    <property type="taxonomic scope" value="Eukaryota"/>
</dbReference>
<dbReference type="AlphaFoldDB" id="A0A0D3K7F3"/>
<evidence type="ECO:0000256" key="1">
    <source>
        <dbReference type="ARBA" id="ARBA00022737"/>
    </source>
</evidence>
<evidence type="ECO:0000313" key="4">
    <source>
        <dbReference type="Proteomes" id="UP000013827"/>
    </source>
</evidence>
<accession>A0A0D3K7F3</accession>
<dbReference type="RefSeq" id="XP_005784117.1">
    <property type="nucleotide sequence ID" value="XM_005784060.1"/>
</dbReference>
<dbReference type="Proteomes" id="UP000013827">
    <property type="component" value="Unassembled WGS sequence"/>
</dbReference>
<dbReference type="PROSITE" id="PS00626">
    <property type="entry name" value="RCC1_2"/>
    <property type="match status" value="1"/>
</dbReference>
<sequence length="114" mass="12961">TEEDRSLWPARRRCVGRARLQPRPHRQWRRLLGPWHLLRLGHGDEQRQLLPKKVEALTGQRVVAVSAGAYHSLAITADGAVWSWGWGASGRLGHGDEQNQWQPKKLEAFAWGKG</sequence>
<organism evidence="3 4">
    <name type="scientific">Emiliania huxleyi (strain CCMP1516)</name>
    <dbReference type="NCBI Taxonomy" id="280463"/>
    <lineage>
        <taxon>Eukaryota</taxon>
        <taxon>Haptista</taxon>
        <taxon>Haptophyta</taxon>
        <taxon>Prymnesiophyceae</taxon>
        <taxon>Isochrysidales</taxon>
        <taxon>Noelaerhabdaceae</taxon>
        <taxon>Emiliania</taxon>
    </lineage>
</organism>
<keyword evidence="4" id="KW-1185">Reference proteome</keyword>
<dbReference type="PANTHER" id="PTHR22872">
    <property type="entry name" value="BTK-BINDING PROTEIN-RELATED"/>
    <property type="match status" value="1"/>
</dbReference>
<dbReference type="InterPro" id="IPR051625">
    <property type="entry name" value="Signaling_Regulatory_Domain"/>
</dbReference>
<keyword evidence="1" id="KW-0677">Repeat</keyword>